<dbReference type="RefSeq" id="WP_252767054.1">
    <property type="nucleotide sequence ID" value="NZ_CP097119.1"/>
</dbReference>
<dbReference type="GO" id="GO:0003677">
    <property type="term" value="F:DNA binding"/>
    <property type="evidence" value="ECO:0007669"/>
    <property type="project" value="UniProtKB-UniRule"/>
</dbReference>
<accession>A0A9Q8ZTV8</accession>
<feature type="domain" description="HTH tetR-type" evidence="3">
    <location>
        <begin position="8"/>
        <end position="68"/>
    </location>
</feature>
<dbReference type="SUPFAM" id="SSF46689">
    <property type="entry name" value="Homeodomain-like"/>
    <property type="match status" value="1"/>
</dbReference>
<dbReference type="InterPro" id="IPR009057">
    <property type="entry name" value="Homeodomain-like_sf"/>
</dbReference>
<name>A0A9Q8ZTV8_9LACO</name>
<organism evidence="4 5">
    <name type="scientific">Fructilactobacillus cliffordii</name>
    <dbReference type="NCBI Taxonomy" id="2940299"/>
    <lineage>
        <taxon>Bacteria</taxon>
        <taxon>Bacillati</taxon>
        <taxon>Bacillota</taxon>
        <taxon>Bacilli</taxon>
        <taxon>Lactobacillales</taxon>
        <taxon>Lactobacillaceae</taxon>
        <taxon>Fructilactobacillus</taxon>
    </lineage>
</organism>
<dbReference type="AlphaFoldDB" id="A0A9Q8ZTV8"/>
<evidence type="ECO:0000256" key="2">
    <source>
        <dbReference type="PROSITE-ProRule" id="PRU00335"/>
    </source>
</evidence>
<dbReference type="EMBL" id="CP097119">
    <property type="protein sequence ID" value="USS89504.1"/>
    <property type="molecule type" value="Genomic_DNA"/>
</dbReference>
<feature type="DNA-binding region" description="H-T-H motif" evidence="2">
    <location>
        <begin position="31"/>
        <end position="50"/>
    </location>
</feature>
<evidence type="ECO:0000259" key="3">
    <source>
        <dbReference type="PROSITE" id="PS50977"/>
    </source>
</evidence>
<dbReference type="PANTHER" id="PTHR43479:SF7">
    <property type="entry name" value="TETR-FAMILY TRANSCRIPTIONAL REGULATOR"/>
    <property type="match status" value="1"/>
</dbReference>
<evidence type="ECO:0000256" key="1">
    <source>
        <dbReference type="ARBA" id="ARBA00023125"/>
    </source>
</evidence>
<protein>
    <submittedName>
        <fullName evidence="4">TetR/AcrR family transcriptional regulator</fullName>
    </submittedName>
</protein>
<keyword evidence="1 2" id="KW-0238">DNA-binding</keyword>
<gene>
    <name evidence="4" type="ORF">M3M40_01570</name>
</gene>
<reference evidence="4" key="1">
    <citation type="submission" date="2022-05" db="EMBL/GenBank/DDBJ databases">
        <authorList>
            <person name="Oliphant S.A."/>
            <person name="Watson-Haigh N.S."/>
            <person name="Sumby K.M."/>
            <person name="Gardner J.M."/>
            <person name="Jiranek V."/>
        </authorList>
    </citation>
    <scope>NUCLEOTIDE SEQUENCE</scope>
    <source>
        <strain evidence="4">KI4_B1</strain>
    </source>
</reference>
<dbReference type="Gene3D" id="1.10.357.10">
    <property type="entry name" value="Tetracycline Repressor, domain 2"/>
    <property type="match status" value="1"/>
</dbReference>
<dbReference type="PANTHER" id="PTHR43479">
    <property type="entry name" value="ACREF/ENVCD OPERON REPRESSOR-RELATED"/>
    <property type="match status" value="1"/>
</dbReference>
<dbReference type="Pfam" id="PF00440">
    <property type="entry name" value="TetR_N"/>
    <property type="match status" value="1"/>
</dbReference>
<keyword evidence="5" id="KW-1185">Reference proteome</keyword>
<proteinExistence type="predicted"/>
<evidence type="ECO:0000313" key="4">
    <source>
        <dbReference type="EMBL" id="USS89504.1"/>
    </source>
</evidence>
<dbReference type="Proteomes" id="UP001055911">
    <property type="component" value="Chromosome"/>
</dbReference>
<dbReference type="PROSITE" id="PS50977">
    <property type="entry name" value="HTH_TETR_2"/>
    <property type="match status" value="1"/>
</dbReference>
<evidence type="ECO:0000313" key="5">
    <source>
        <dbReference type="Proteomes" id="UP001055911"/>
    </source>
</evidence>
<sequence>MATDRRVIKTRTAIASSFKRLLERNDLEDITIKMICDEANIGRKTFYLHFSDKYELMDQFLNAYLEQLFSACQDLNPNQLEAKTLIWLEFFQTNQRFFANLFRSSSSYLFRQKFYEFTRKSLLNKNLQLDPIELEFIDYGIDGLMEAIVVKNDFDNLPELAKKIAQILLKFENEAK</sequence>
<dbReference type="InterPro" id="IPR001647">
    <property type="entry name" value="HTH_TetR"/>
</dbReference>
<dbReference type="InterPro" id="IPR050624">
    <property type="entry name" value="HTH-type_Tx_Regulator"/>
</dbReference>